<evidence type="ECO:0000259" key="2">
    <source>
        <dbReference type="SMART" id="SM00922"/>
    </source>
</evidence>
<name>A0A261VBH7_9BORD</name>
<dbReference type="SUPFAM" id="SSF51604">
    <property type="entry name" value="Enolase C-terminal domain-like"/>
    <property type="match status" value="1"/>
</dbReference>
<dbReference type="SMART" id="SM00922">
    <property type="entry name" value="MR_MLE"/>
    <property type="match status" value="1"/>
</dbReference>
<accession>A0A261VBH7</accession>
<dbReference type="AlphaFoldDB" id="A0A261VBH7"/>
<dbReference type="GO" id="GO:0016829">
    <property type="term" value="F:lyase activity"/>
    <property type="evidence" value="ECO:0007669"/>
    <property type="project" value="UniProtKB-KW"/>
</dbReference>
<dbReference type="Gene3D" id="3.20.20.120">
    <property type="entry name" value="Enolase-like C-terminal domain"/>
    <property type="match status" value="1"/>
</dbReference>
<dbReference type="Pfam" id="PF13378">
    <property type="entry name" value="MR_MLE_C"/>
    <property type="match status" value="1"/>
</dbReference>
<evidence type="ECO:0000313" key="3">
    <source>
        <dbReference type="EMBL" id="OZI70940.1"/>
    </source>
</evidence>
<keyword evidence="4" id="KW-1185">Reference proteome</keyword>
<dbReference type="InterPro" id="IPR029065">
    <property type="entry name" value="Enolase_C-like"/>
</dbReference>
<evidence type="ECO:0000256" key="1">
    <source>
        <dbReference type="ARBA" id="ARBA00023239"/>
    </source>
</evidence>
<organism evidence="3 4">
    <name type="scientific">Bordetella genomosp. 12</name>
    <dbReference type="NCBI Taxonomy" id="463035"/>
    <lineage>
        <taxon>Bacteria</taxon>
        <taxon>Pseudomonadati</taxon>
        <taxon>Pseudomonadota</taxon>
        <taxon>Betaproteobacteria</taxon>
        <taxon>Burkholderiales</taxon>
        <taxon>Alcaligenaceae</taxon>
        <taxon>Bordetella</taxon>
    </lineage>
</organism>
<proteinExistence type="predicted"/>
<dbReference type="Pfam" id="PF02746">
    <property type="entry name" value="MR_MLE_N"/>
    <property type="match status" value="1"/>
</dbReference>
<dbReference type="InterPro" id="IPR013342">
    <property type="entry name" value="Mandelate_racemase_C"/>
</dbReference>
<dbReference type="PANTHER" id="PTHR48080">
    <property type="entry name" value="D-GALACTONATE DEHYDRATASE-RELATED"/>
    <property type="match status" value="1"/>
</dbReference>
<protein>
    <recommendedName>
        <fullName evidence="2">Mandelate racemase/muconate lactonizing enzyme C-terminal domain-containing protein</fullName>
    </recommendedName>
</protein>
<dbReference type="InterPro" id="IPR034593">
    <property type="entry name" value="DgoD-like"/>
</dbReference>
<dbReference type="InterPro" id="IPR036849">
    <property type="entry name" value="Enolase-like_C_sf"/>
</dbReference>
<dbReference type="Proteomes" id="UP000216429">
    <property type="component" value="Unassembled WGS sequence"/>
</dbReference>
<gene>
    <name evidence="3" type="ORF">CAL22_13660</name>
</gene>
<comment type="caution">
    <text evidence="3">The sequence shown here is derived from an EMBL/GenBank/DDBJ whole genome shotgun (WGS) entry which is preliminary data.</text>
</comment>
<dbReference type="SUPFAM" id="SSF54826">
    <property type="entry name" value="Enolase N-terminal domain-like"/>
    <property type="match status" value="1"/>
</dbReference>
<reference evidence="4" key="1">
    <citation type="submission" date="2017-05" db="EMBL/GenBank/DDBJ databases">
        <title>Complete and WGS of Bordetella genogroups.</title>
        <authorList>
            <person name="Spilker T."/>
            <person name="Lipuma J."/>
        </authorList>
    </citation>
    <scope>NUCLEOTIDE SEQUENCE [LARGE SCALE GENOMIC DNA]</scope>
    <source>
        <strain evidence="4">AU6712</strain>
    </source>
</reference>
<dbReference type="Gene3D" id="3.30.390.10">
    <property type="entry name" value="Enolase-like, N-terminal domain"/>
    <property type="match status" value="1"/>
</dbReference>
<evidence type="ECO:0000313" key="4">
    <source>
        <dbReference type="Proteomes" id="UP000216429"/>
    </source>
</evidence>
<dbReference type="InterPro" id="IPR029017">
    <property type="entry name" value="Enolase-like_N"/>
</dbReference>
<feature type="domain" description="Mandelate racemase/muconate lactonizing enzyme C-terminal" evidence="2">
    <location>
        <begin position="150"/>
        <end position="266"/>
    </location>
</feature>
<dbReference type="InterPro" id="IPR013341">
    <property type="entry name" value="Mandelate_racemase_N_dom"/>
</dbReference>
<keyword evidence="1" id="KW-0456">Lyase</keyword>
<sequence>MKITGIEAFPVANPTPYIGGPVWMFVRVDTDKGISGYGEIFTTQAYLRPRTFATTVEQVGEDFFVGTDIRNVEHTYHKYYNSFYSHTGDLLKTAIYSGIEMACWDAIGKELDMPAHMLLGGRFREGVRTYTYISAPPSDKELGFDFWLNPGAVGERAAEFADQGFTGLKLDPFPLMTGSDVHASQVTPLQWSLDALDLAEQTIAEIRKRVGKRCDIIIGTHGQMTASSAIRVAKRMEKFDPLWLEEPVPPELASEMAKVARGTSIPITTGERLTSKWEFARLIREDAASIFNLDVSQVGGLWEAKKIAAMAEANYIQIAPHVYGGPLVAAASIQLGLASPNLLITEGMGKFTGAHAELLDEPIEWRDGQVVPSKRPGLGHNLNETVARKWAVSDNDRLFGSIDSTQPAASRNLGNR</sequence>
<dbReference type="PANTHER" id="PTHR48080:SF2">
    <property type="entry name" value="D-GALACTONATE DEHYDRATASE"/>
    <property type="match status" value="1"/>
</dbReference>
<dbReference type="OrthoDB" id="103536at2"/>
<dbReference type="EMBL" id="NEVU01000003">
    <property type="protein sequence ID" value="OZI70940.1"/>
    <property type="molecule type" value="Genomic_DNA"/>
</dbReference>
<dbReference type="CDD" id="cd03316">
    <property type="entry name" value="MR_like"/>
    <property type="match status" value="1"/>
</dbReference>